<feature type="domain" description="CCHC-type" evidence="2">
    <location>
        <begin position="57"/>
        <end position="71"/>
    </location>
</feature>
<keyword evidence="1" id="KW-0863">Zinc-finger</keyword>
<name>A0A699JTR8_TANCI</name>
<feature type="non-terminal residue" evidence="3">
    <location>
        <position position="1"/>
    </location>
</feature>
<protein>
    <recommendedName>
        <fullName evidence="2">CCHC-type domain-containing protein</fullName>
    </recommendedName>
</protein>
<sequence>NQVVQNAVKNLGIQNVRNQNGLVVVLEIANQNPNRIGNVVAARAEGNAIKNNGNQIRCYNCSELDHLARNCTAKPRRMDAGYLQTRLLITQKEEARIQLQDKEFYLMAAATDLDEIEEVNANNILMANLKQASTSGTQTDKAPVYDSNGSAENLERQLYKETLHEKDSNFDLCVIKVQFEQFIHLKVLEPSNHNSYDLETRRDFKEYTQMEAQTFKETIIQNMNFIE</sequence>
<organism evidence="3">
    <name type="scientific">Tanacetum cinerariifolium</name>
    <name type="common">Dalmatian daisy</name>
    <name type="synonym">Chrysanthemum cinerariifolium</name>
    <dbReference type="NCBI Taxonomy" id="118510"/>
    <lineage>
        <taxon>Eukaryota</taxon>
        <taxon>Viridiplantae</taxon>
        <taxon>Streptophyta</taxon>
        <taxon>Embryophyta</taxon>
        <taxon>Tracheophyta</taxon>
        <taxon>Spermatophyta</taxon>
        <taxon>Magnoliopsida</taxon>
        <taxon>eudicotyledons</taxon>
        <taxon>Gunneridae</taxon>
        <taxon>Pentapetalae</taxon>
        <taxon>asterids</taxon>
        <taxon>campanulids</taxon>
        <taxon>Asterales</taxon>
        <taxon>Asteraceae</taxon>
        <taxon>Asteroideae</taxon>
        <taxon>Anthemideae</taxon>
        <taxon>Anthemidinae</taxon>
        <taxon>Tanacetum</taxon>
    </lineage>
</organism>
<dbReference type="PROSITE" id="PS50158">
    <property type="entry name" value="ZF_CCHC"/>
    <property type="match status" value="1"/>
</dbReference>
<dbReference type="Gene3D" id="4.10.60.10">
    <property type="entry name" value="Zinc finger, CCHC-type"/>
    <property type="match status" value="1"/>
</dbReference>
<dbReference type="Pfam" id="PF00098">
    <property type="entry name" value="zf-CCHC"/>
    <property type="match status" value="1"/>
</dbReference>
<dbReference type="SMART" id="SM00343">
    <property type="entry name" value="ZnF_C2HC"/>
    <property type="match status" value="1"/>
</dbReference>
<dbReference type="InterPro" id="IPR036875">
    <property type="entry name" value="Znf_CCHC_sf"/>
</dbReference>
<keyword evidence="1" id="KW-0862">Zinc</keyword>
<keyword evidence="1" id="KW-0479">Metal-binding</keyword>
<dbReference type="SUPFAM" id="SSF57756">
    <property type="entry name" value="Retrovirus zinc finger-like domains"/>
    <property type="match status" value="1"/>
</dbReference>
<dbReference type="EMBL" id="BKCJ010448084">
    <property type="protein sequence ID" value="GFA57386.1"/>
    <property type="molecule type" value="Genomic_DNA"/>
</dbReference>
<evidence type="ECO:0000259" key="2">
    <source>
        <dbReference type="PROSITE" id="PS50158"/>
    </source>
</evidence>
<gene>
    <name evidence="3" type="ORF">Tci_629358</name>
</gene>
<accession>A0A699JTR8</accession>
<dbReference type="InterPro" id="IPR001878">
    <property type="entry name" value="Znf_CCHC"/>
</dbReference>
<comment type="caution">
    <text evidence="3">The sequence shown here is derived from an EMBL/GenBank/DDBJ whole genome shotgun (WGS) entry which is preliminary data.</text>
</comment>
<dbReference type="GO" id="GO:0008270">
    <property type="term" value="F:zinc ion binding"/>
    <property type="evidence" value="ECO:0007669"/>
    <property type="project" value="UniProtKB-KW"/>
</dbReference>
<reference evidence="3" key="1">
    <citation type="journal article" date="2019" name="Sci. Rep.">
        <title>Draft genome of Tanacetum cinerariifolium, the natural source of mosquito coil.</title>
        <authorList>
            <person name="Yamashiro T."/>
            <person name="Shiraishi A."/>
            <person name="Satake H."/>
            <person name="Nakayama K."/>
        </authorList>
    </citation>
    <scope>NUCLEOTIDE SEQUENCE</scope>
</reference>
<proteinExistence type="predicted"/>
<evidence type="ECO:0000256" key="1">
    <source>
        <dbReference type="PROSITE-ProRule" id="PRU00047"/>
    </source>
</evidence>
<evidence type="ECO:0000313" key="3">
    <source>
        <dbReference type="EMBL" id="GFA57386.1"/>
    </source>
</evidence>
<dbReference type="AlphaFoldDB" id="A0A699JTR8"/>
<dbReference type="GO" id="GO:0003676">
    <property type="term" value="F:nucleic acid binding"/>
    <property type="evidence" value="ECO:0007669"/>
    <property type="project" value="InterPro"/>
</dbReference>